<evidence type="ECO:0000256" key="5">
    <source>
        <dbReference type="ARBA" id="ARBA00022989"/>
    </source>
</evidence>
<dbReference type="PANTHER" id="PTHR30487">
    <property type="entry name" value="TYPE 4 PREPILIN-LIKE PROTEINS LEADER PEPTIDE-PROCESSING ENZYME"/>
    <property type="match status" value="1"/>
</dbReference>
<evidence type="ECO:0000256" key="2">
    <source>
        <dbReference type="ARBA" id="ARBA00005801"/>
    </source>
</evidence>
<evidence type="ECO:0000259" key="9">
    <source>
        <dbReference type="Pfam" id="PF06750"/>
    </source>
</evidence>
<gene>
    <name evidence="10" type="ORF">UV58_C0007G0026</name>
</gene>
<dbReference type="Pfam" id="PF01478">
    <property type="entry name" value="Peptidase_A24"/>
    <property type="match status" value="1"/>
</dbReference>
<sequence length="299" mass="33225">MPASDWFYYLILFAVGLAFGSFLNVLTLRYHPGKKLFASDNIGGRSACLHCRKVLSWYELVPLVSFFVQGGKCRHCQKKLSFQYPLVELAGGLIFLFVPLFLQKFFFYFNPVWGEVIFLSFSLVWILVFLSLLLAFIIDLKHYVIPNTIGLILFFLGIIWILLGVFGGTFASSFNGSFLKNFHILFPAVGNIWLAHLVGAAAGGIFFFLIVLASRGRAMGMGDVKLITALGLLFGWPDIVLIIFLSFILGAVVSLILMALGRKKISDLVPFGPFIVLAAGLVFFFGARLLSLYFGIIGM</sequence>
<organism evidence="10 11">
    <name type="scientific">Candidatus Wolfebacteria bacterium GW2011_GWC1_43_10</name>
    <dbReference type="NCBI Taxonomy" id="1619011"/>
    <lineage>
        <taxon>Bacteria</taxon>
        <taxon>Candidatus Wolfeibacteriota</taxon>
    </lineage>
</organism>
<feature type="transmembrane region" description="Helical" evidence="7">
    <location>
        <begin position="116"/>
        <end position="138"/>
    </location>
</feature>
<dbReference type="Proteomes" id="UP000034810">
    <property type="component" value="Unassembled WGS sequence"/>
</dbReference>
<dbReference type="EMBL" id="LCFA01000007">
    <property type="protein sequence ID" value="KKS82675.1"/>
    <property type="molecule type" value="Genomic_DNA"/>
</dbReference>
<proteinExistence type="inferred from homology"/>
<keyword evidence="4 7" id="KW-0812">Transmembrane</keyword>
<feature type="transmembrane region" description="Helical" evidence="7">
    <location>
        <begin position="150"/>
        <end position="172"/>
    </location>
</feature>
<comment type="subcellular location">
    <subcellularLocation>
        <location evidence="1">Cell membrane</location>
        <topology evidence="1">Multi-pass membrane protein</topology>
    </subcellularLocation>
</comment>
<dbReference type="PANTHER" id="PTHR30487:SF0">
    <property type="entry name" value="PREPILIN LEADER PEPTIDASE_N-METHYLTRANSFERASE-RELATED"/>
    <property type="match status" value="1"/>
</dbReference>
<evidence type="ECO:0000313" key="11">
    <source>
        <dbReference type="Proteomes" id="UP000034810"/>
    </source>
</evidence>
<protein>
    <submittedName>
        <fullName evidence="10">Type 4 prepilin-like protein leader peptide-processing enzyme</fullName>
    </submittedName>
</protein>
<name>A0A0G1CAJ7_9BACT</name>
<keyword evidence="6 7" id="KW-0472">Membrane</keyword>
<evidence type="ECO:0000256" key="3">
    <source>
        <dbReference type="ARBA" id="ARBA00022475"/>
    </source>
</evidence>
<reference evidence="10 11" key="1">
    <citation type="journal article" date="2015" name="Nature">
        <title>rRNA introns, odd ribosomes, and small enigmatic genomes across a large radiation of phyla.</title>
        <authorList>
            <person name="Brown C.T."/>
            <person name="Hug L.A."/>
            <person name="Thomas B.C."/>
            <person name="Sharon I."/>
            <person name="Castelle C.J."/>
            <person name="Singh A."/>
            <person name="Wilkins M.J."/>
            <person name="Williams K.H."/>
            <person name="Banfield J.F."/>
        </authorList>
    </citation>
    <scope>NUCLEOTIDE SEQUENCE [LARGE SCALE GENOMIC DNA]</scope>
</reference>
<comment type="similarity">
    <text evidence="2">Belongs to the peptidase A24 family.</text>
</comment>
<dbReference type="InterPro" id="IPR050882">
    <property type="entry name" value="Prepilin_peptidase/N-MTase"/>
</dbReference>
<dbReference type="InterPro" id="IPR000045">
    <property type="entry name" value="Prepilin_IV_endopep_pep"/>
</dbReference>
<dbReference type="Pfam" id="PF06750">
    <property type="entry name" value="A24_N_bact"/>
    <property type="match status" value="1"/>
</dbReference>
<evidence type="ECO:0000256" key="6">
    <source>
        <dbReference type="ARBA" id="ARBA00023136"/>
    </source>
</evidence>
<dbReference type="AlphaFoldDB" id="A0A0G1CAJ7"/>
<evidence type="ECO:0000313" key="10">
    <source>
        <dbReference type="EMBL" id="KKS82675.1"/>
    </source>
</evidence>
<feature type="transmembrane region" description="Helical" evidence="7">
    <location>
        <begin position="226"/>
        <end position="259"/>
    </location>
</feature>
<dbReference type="GO" id="GO:0006465">
    <property type="term" value="P:signal peptide processing"/>
    <property type="evidence" value="ECO:0007669"/>
    <property type="project" value="TreeGrafter"/>
</dbReference>
<feature type="transmembrane region" description="Helical" evidence="7">
    <location>
        <begin position="86"/>
        <end position="110"/>
    </location>
</feature>
<feature type="domain" description="Prepilin type IV endopeptidase peptidase" evidence="8">
    <location>
        <begin position="127"/>
        <end position="254"/>
    </location>
</feature>
<keyword evidence="3" id="KW-1003">Cell membrane</keyword>
<evidence type="ECO:0000256" key="7">
    <source>
        <dbReference type="SAM" id="Phobius"/>
    </source>
</evidence>
<evidence type="ECO:0000259" key="8">
    <source>
        <dbReference type="Pfam" id="PF01478"/>
    </source>
</evidence>
<feature type="transmembrane region" description="Helical" evidence="7">
    <location>
        <begin position="271"/>
        <end position="296"/>
    </location>
</feature>
<dbReference type="GO" id="GO:0005886">
    <property type="term" value="C:plasma membrane"/>
    <property type="evidence" value="ECO:0007669"/>
    <property type="project" value="UniProtKB-SubCell"/>
</dbReference>
<keyword evidence="5 7" id="KW-1133">Transmembrane helix</keyword>
<evidence type="ECO:0000256" key="4">
    <source>
        <dbReference type="ARBA" id="ARBA00022692"/>
    </source>
</evidence>
<feature type="transmembrane region" description="Helical" evidence="7">
    <location>
        <begin position="6"/>
        <end position="26"/>
    </location>
</feature>
<dbReference type="Gene3D" id="1.20.120.1220">
    <property type="match status" value="1"/>
</dbReference>
<dbReference type="GO" id="GO:0004190">
    <property type="term" value="F:aspartic-type endopeptidase activity"/>
    <property type="evidence" value="ECO:0007669"/>
    <property type="project" value="InterPro"/>
</dbReference>
<evidence type="ECO:0000256" key="1">
    <source>
        <dbReference type="ARBA" id="ARBA00004651"/>
    </source>
</evidence>
<feature type="domain" description="Prepilin peptidase A24 N-terminal" evidence="9">
    <location>
        <begin position="15"/>
        <end position="98"/>
    </location>
</feature>
<accession>A0A0G1CAJ7</accession>
<dbReference type="InterPro" id="IPR010627">
    <property type="entry name" value="Prepilin_pept_A24_N"/>
</dbReference>
<comment type="caution">
    <text evidence="10">The sequence shown here is derived from an EMBL/GenBank/DDBJ whole genome shotgun (WGS) entry which is preliminary data.</text>
</comment>
<feature type="transmembrane region" description="Helical" evidence="7">
    <location>
        <begin position="192"/>
        <end position="214"/>
    </location>
</feature>